<dbReference type="Proteomes" id="UP000824065">
    <property type="component" value="Unassembled WGS sequence"/>
</dbReference>
<reference evidence="1" key="2">
    <citation type="submission" date="2021-04" db="EMBL/GenBank/DDBJ databases">
        <authorList>
            <person name="Gilroy R."/>
        </authorList>
    </citation>
    <scope>NUCLEOTIDE SEQUENCE</scope>
    <source>
        <strain evidence="1">ChiBcec16-3735</strain>
    </source>
</reference>
<gene>
    <name evidence="1" type="ORF">H9725_07535</name>
</gene>
<dbReference type="AlphaFoldDB" id="A0A9D2FG78"/>
<protein>
    <submittedName>
        <fullName evidence="1">Uncharacterized protein</fullName>
    </submittedName>
</protein>
<sequence>TLQGGPISACCAGQKFLPPGIPLGTKFGAEPRTRPCGLAHSQRQISLYVSRPSAHVGWTGLFWQGFCFGILWDKQDGKKDLQDVLFKKYKNLSEKLAK</sequence>
<proteinExistence type="predicted"/>
<organism evidence="1 2">
    <name type="scientific">Candidatus Faecalibacterium gallistercoris</name>
    <dbReference type="NCBI Taxonomy" id="2838579"/>
    <lineage>
        <taxon>Bacteria</taxon>
        <taxon>Bacillati</taxon>
        <taxon>Bacillota</taxon>
        <taxon>Clostridia</taxon>
        <taxon>Eubacteriales</taxon>
        <taxon>Oscillospiraceae</taxon>
        <taxon>Faecalibacterium</taxon>
    </lineage>
</organism>
<name>A0A9D2FG78_9FIRM</name>
<accession>A0A9D2FG78</accession>
<dbReference type="EMBL" id="DXBJ01000051">
    <property type="protein sequence ID" value="HIZ58415.1"/>
    <property type="molecule type" value="Genomic_DNA"/>
</dbReference>
<evidence type="ECO:0000313" key="2">
    <source>
        <dbReference type="Proteomes" id="UP000824065"/>
    </source>
</evidence>
<reference evidence="1" key="1">
    <citation type="journal article" date="2021" name="PeerJ">
        <title>Extensive microbial diversity within the chicken gut microbiome revealed by metagenomics and culture.</title>
        <authorList>
            <person name="Gilroy R."/>
            <person name="Ravi A."/>
            <person name="Getino M."/>
            <person name="Pursley I."/>
            <person name="Horton D.L."/>
            <person name="Alikhan N.F."/>
            <person name="Baker D."/>
            <person name="Gharbi K."/>
            <person name="Hall N."/>
            <person name="Watson M."/>
            <person name="Adriaenssens E.M."/>
            <person name="Foster-Nyarko E."/>
            <person name="Jarju S."/>
            <person name="Secka A."/>
            <person name="Antonio M."/>
            <person name="Oren A."/>
            <person name="Chaudhuri R.R."/>
            <person name="La Ragione R."/>
            <person name="Hildebrand F."/>
            <person name="Pallen M.J."/>
        </authorList>
    </citation>
    <scope>NUCLEOTIDE SEQUENCE</scope>
    <source>
        <strain evidence="1">ChiBcec16-3735</strain>
    </source>
</reference>
<comment type="caution">
    <text evidence="1">The sequence shown here is derived from an EMBL/GenBank/DDBJ whole genome shotgun (WGS) entry which is preliminary data.</text>
</comment>
<feature type="non-terminal residue" evidence="1">
    <location>
        <position position="1"/>
    </location>
</feature>
<evidence type="ECO:0000313" key="1">
    <source>
        <dbReference type="EMBL" id="HIZ58415.1"/>
    </source>
</evidence>